<evidence type="ECO:0000313" key="2">
    <source>
        <dbReference type="EMBL" id="EAW06360.1"/>
    </source>
</evidence>
<protein>
    <submittedName>
        <fullName evidence="2">Uncharacterized protein</fullName>
    </submittedName>
</protein>
<organism evidence="2 3">
    <name type="scientific">Aspergillus clavatus (strain ATCC 1007 / CBS 513.65 / DSM 816 / NCTC 3887 / NRRL 1 / QM 1276 / 107)</name>
    <dbReference type="NCBI Taxonomy" id="344612"/>
    <lineage>
        <taxon>Eukaryota</taxon>
        <taxon>Fungi</taxon>
        <taxon>Dikarya</taxon>
        <taxon>Ascomycota</taxon>
        <taxon>Pezizomycotina</taxon>
        <taxon>Eurotiomycetes</taxon>
        <taxon>Eurotiomycetidae</taxon>
        <taxon>Eurotiales</taxon>
        <taxon>Aspergillaceae</taxon>
        <taxon>Aspergillus</taxon>
        <taxon>Aspergillus subgen. Fumigati</taxon>
    </lineage>
</organism>
<dbReference type="KEGG" id="act:ACLA_080440"/>
<keyword evidence="3" id="KW-1185">Reference proteome</keyword>
<dbReference type="PANTHER" id="PTHR38797:SF7">
    <property type="entry name" value="TRANSCRIPTION FACTOR DOMAIN-CONTAINING PROTEIN"/>
    <property type="match status" value="1"/>
</dbReference>
<feature type="compositionally biased region" description="Polar residues" evidence="1">
    <location>
        <begin position="361"/>
        <end position="378"/>
    </location>
</feature>
<name>A1CSS3_ASPCL</name>
<evidence type="ECO:0000256" key="1">
    <source>
        <dbReference type="SAM" id="MobiDB-lite"/>
    </source>
</evidence>
<feature type="region of interest" description="Disordered" evidence="1">
    <location>
        <begin position="349"/>
        <end position="378"/>
    </location>
</feature>
<dbReference type="InterPro" id="IPR053204">
    <property type="entry name" value="Oxopyrrolidines_Biosynth-assoc"/>
</dbReference>
<dbReference type="eggNOG" id="ENOG502RWKT">
    <property type="taxonomic scope" value="Eukaryota"/>
</dbReference>
<evidence type="ECO:0000313" key="3">
    <source>
        <dbReference type="Proteomes" id="UP000006701"/>
    </source>
</evidence>
<accession>A1CSS3</accession>
<proteinExistence type="predicted"/>
<dbReference type="HOGENOM" id="CLU_834163_0_0_1"/>
<dbReference type="Pfam" id="PF12311">
    <property type="entry name" value="DUF3632"/>
    <property type="match status" value="1"/>
</dbReference>
<dbReference type="STRING" id="344612.A1CSS3"/>
<dbReference type="RefSeq" id="XP_001267786.1">
    <property type="nucleotide sequence ID" value="XM_001267785.1"/>
</dbReference>
<dbReference type="GeneID" id="4700104"/>
<dbReference type="AlphaFoldDB" id="A1CSS3"/>
<dbReference type="OrthoDB" id="5403091at2759"/>
<sequence length="378" mass="43248">MEGSKELCPSRPPSREMHASGLEDSPSFRQSLQDAIGRGEAAEIRDTMWNKVWYITMRYRHDGYSTATFEPQLHDFWYACYQAGRHISHESAEHDRLLLDILRFRAIGPLKRPAKHNHQDTEFAKTSAGVLWKDLPFLVTDMTDYWVNDCATMNATQRCNVARFLAKLASAGVSSDGLFQIALLTMRDALETARPLGSLKSPNEDNANRTMKDLTVADLLPAVHAWFQEARYKITQLSDELWNDCSDDFGRGGPTFLKSELGKRSNSGFSHWRWMFWLKRLEDIKQEAKEAGEKDIAELVSEIHESMTGQLEDGNRQVFEKFETAGELIPNRKDFSIRHLIDRVFDEWKQSNPEDDDGAQEAQQSLETLQIRSTGKTP</sequence>
<dbReference type="InterPro" id="IPR022085">
    <property type="entry name" value="OpdG"/>
</dbReference>
<dbReference type="Proteomes" id="UP000006701">
    <property type="component" value="Unassembled WGS sequence"/>
</dbReference>
<reference evidence="2 3" key="1">
    <citation type="journal article" date="2008" name="PLoS Genet.">
        <title>Genomic islands in the pathogenic filamentous fungus Aspergillus fumigatus.</title>
        <authorList>
            <person name="Fedorova N.D."/>
            <person name="Khaldi N."/>
            <person name="Joardar V.S."/>
            <person name="Maiti R."/>
            <person name="Amedeo P."/>
            <person name="Anderson M.J."/>
            <person name="Crabtree J."/>
            <person name="Silva J.C."/>
            <person name="Badger J.H."/>
            <person name="Albarraq A."/>
            <person name="Angiuoli S."/>
            <person name="Bussey H."/>
            <person name="Bowyer P."/>
            <person name="Cotty P.J."/>
            <person name="Dyer P.S."/>
            <person name="Egan A."/>
            <person name="Galens K."/>
            <person name="Fraser-Liggett C.M."/>
            <person name="Haas B.J."/>
            <person name="Inman J.M."/>
            <person name="Kent R."/>
            <person name="Lemieux S."/>
            <person name="Malavazi I."/>
            <person name="Orvis J."/>
            <person name="Roemer T."/>
            <person name="Ronning C.M."/>
            <person name="Sundaram J.P."/>
            <person name="Sutton G."/>
            <person name="Turner G."/>
            <person name="Venter J.C."/>
            <person name="White O.R."/>
            <person name="Whitty B.R."/>
            <person name="Youngman P."/>
            <person name="Wolfe K.H."/>
            <person name="Goldman G.H."/>
            <person name="Wortman J.R."/>
            <person name="Jiang B."/>
            <person name="Denning D.W."/>
            <person name="Nierman W.C."/>
        </authorList>
    </citation>
    <scope>NUCLEOTIDE SEQUENCE [LARGE SCALE GENOMIC DNA]</scope>
    <source>
        <strain evidence="3">ATCC 1007 / CBS 513.65 / DSM 816 / NCTC 3887 / NRRL 1</strain>
    </source>
</reference>
<dbReference type="EMBL" id="DS027060">
    <property type="protein sequence ID" value="EAW06360.1"/>
    <property type="molecule type" value="Genomic_DNA"/>
</dbReference>
<dbReference type="VEuPathDB" id="FungiDB:ACLA_080440"/>
<feature type="region of interest" description="Disordered" evidence="1">
    <location>
        <begin position="1"/>
        <end position="28"/>
    </location>
</feature>
<gene>
    <name evidence="2" type="ORF">ACLA_080440</name>
</gene>
<dbReference type="OMA" id="NGFTPWR"/>
<dbReference type="PANTHER" id="PTHR38797">
    <property type="entry name" value="NUCLEAR PORE COMPLEX PROTEIN NUP85-RELATED"/>
    <property type="match status" value="1"/>
</dbReference>